<keyword evidence="2" id="KW-0238">DNA-binding</keyword>
<keyword evidence="1" id="KW-0805">Transcription regulation</keyword>
<evidence type="ECO:0000313" key="6">
    <source>
        <dbReference type="EMBL" id="SJN37838.1"/>
    </source>
</evidence>
<accession>A0A1R4K0U6</accession>
<name>A0A1R4K0U6_9MICO</name>
<evidence type="ECO:0000256" key="3">
    <source>
        <dbReference type="ARBA" id="ARBA00023163"/>
    </source>
</evidence>
<evidence type="ECO:0000256" key="2">
    <source>
        <dbReference type="ARBA" id="ARBA00023125"/>
    </source>
</evidence>
<evidence type="ECO:0000313" key="7">
    <source>
        <dbReference type="Proteomes" id="UP000196320"/>
    </source>
</evidence>
<evidence type="ECO:0000259" key="4">
    <source>
        <dbReference type="PROSITE" id="PS51077"/>
    </source>
</evidence>
<protein>
    <submittedName>
        <fullName evidence="6">Transcriptional regulator, IclR family</fullName>
    </submittedName>
</protein>
<dbReference type="Pfam" id="PF01614">
    <property type="entry name" value="IclR_C"/>
    <property type="match status" value="1"/>
</dbReference>
<dbReference type="InterPro" id="IPR036390">
    <property type="entry name" value="WH_DNA-bd_sf"/>
</dbReference>
<dbReference type="GO" id="GO:0045892">
    <property type="term" value="P:negative regulation of DNA-templated transcription"/>
    <property type="evidence" value="ECO:0007669"/>
    <property type="project" value="TreeGrafter"/>
</dbReference>
<dbReference type="EMBL" id="FUKO01000022">
    <property type="protein sequence ID" value="SJN37838.1"/>
    <property type="molecule type" value="Genomic_DNA"/>
</dbReference>
<evidence type="ECO:0000256" key="1">
    <source>
        <dbReference type="ARBA" id="ARBA00023015"/>
    </source>
</evidence>
<dbReference type="PANTHER" id="PTHR30136">
    <property type="entry name" value="HELIX-TURN-HELIX TRANSCRIPTIONAL REGULATOR, ICLR FAMILY"/>
    <property type="match status" value="1"/>
</dbReference>
<dbReference type="PANTHER" id="PTHR30136:SF35">
    <property type="entry name" value="HTH-TYPE TRANSCRIPTIONAL REGULATOR RV1719"/>
    <property type="match status" value="1"/>
</dbReference>
<feature type="domain" description="IclR-ED" evidence="5">
    <location>
        <begin position="72"/>
        <end position="254"/>
    </location>
</feature>
<dbReference type="GO" id="GO:0003677">
    <property type="term" value="F:DNA binding"/>
    <property type="evidence" value="ECO:0007669"/>
    <property type="project" value="UniProtKB-KW"/>
</dbReference>
<keyword evidence="3" id="KW-0804">Transcription</keyword>
<dbReference type="PROSITE" id="PS51077">
    <property type="entry name" value="HTH_ICLR"/>
    <property type="match status" value="1"/>
</dbReference>
<dbReference type="Gene3D" id="3.30.450.40">
    <property type="match status" value="1"/>
</dbReference>
<dbReference type="RefSeq" id="WP_087131919.1">
    <property type="nucleotide sequence ID" value="NZ_FUKO01000022.1"/>
</dbReference>
<keyword evidence="7" id="KW-1185">Reference proteome</keyword>
<evidence type="ECO:0000259" key="5">
    <source>
        <dbReference type="PROSITE" id="PS51078"/>
    </source>
</evidence>
<feature type="domain" description="HTH iclR-type" evidence="4">
    <location>
        <begin position="10"/>
        <end position="71"/>
    </location>
</feature>
<dbReference type="Pfam" id="PF09339">
    <property type="entry name" value="HTH_IclR"/>
    <property type="match status" value="1"/>
</dbReference>
<dbReference type="PROSITE" id="PS51078">
    <property type="entry name" value="ICLR_ED"/>
    <property type="match status" value="1"/>
</dbReference>
<dbReference type="Proteomes" id="UP000196320">
    <property type="component" value="Unassembled WGS sequence"/>
</dbReference>
<dbReference type="InterPro" id="IPR005471">
    <property type="entry name" value="Tscrpt_reg_IclR_N"/>
</dbReference>
<gene>
    <name evidence="6" type="ORF">FM104_09810</name>
</gene>
<dbReference type="InterPro" id="IPR050707">
    <property type="entry name" value="HTH_MetabolicPath_Reg"/>
</dbReference>
<dbReference type="InterPro" id="IPR014757">
    <property type="entry name" value="Tscrpt_reg_IclR_C"/>
</dbReference>
<dbReference type="InterPro" id="IPR029016">
    <property type="entry name" value="GAF-like_dom_sf"/>
</dbReference>
<dbReference type="AlphaFoldDB" id="A0A1R4K0U6"/>
<dbReference type="Gene3D" id="1.10.10.10">
    <property type="entry name" value="Winged helix-like DNA-binding domain superfamily/Winged helix DNA-binding domain"/>
    <property type="match status" value="1"/>
</dbReference>
<sequence length="262" mass="27605">MEQGRDATGMALLGKCGSIVSVLERDGEASVAALAATVGEPVSSTYRLLAALSEVGWVDRGSRRGLFRLGVKFVRIGSLLEDQLSVRDASREALQSLRAATGSTTFLCILRDDAAVCVERLAGHEVQSLAMRIGDSLPLFRGAAPLALFAFLPRGEQDAMLTRIAARRDAGDDVPAESTLRRLIRTTRETGHSVSDEDVTPGIAAIGAPVFNHRGELEAAISVSGLRHRILDDALDVAALTVSAALDISRALGYEPAEGAGS</sequence>
<dbReference type="OrthoDB" id="3632743at2"/>
<reference evidence="6 7" key="1">
    <citation type="submission" date="2017-02" db="EMBL/GenBank/DDBJ databases">
        <authorList>
            <person name="Peterson S.W."/>
        </authorList>
    </citation>
    <scope>NUCLEOTIDE SEQUENCE [LARGE SCALE GENOMIC DNA]</scope>
    <source>
        <strain evidence="6 7">B Mb 05.01</strain>
    </source>
</reference>
<dbReference type="SMART" id="SM00346">
    <property type="entry name" value="HTH_ICLR"/>
    <property type="match status" value="1"/>
</dbReference>
<dbReference type="SUPFAM" id="SSF46785">
    <property type="entry name" value="Winged helix' DNA-binding domain"/>
    <property type="match status" value="1"/>
</dbReference>
<dbReference type="GO" id="GO:0003700">
    <property type="term" value="F:DNA-binding transcription factor activity"/>
    <property type="evidence" value="ECO:0007669"/>
    <property type="project" value="TreeGrafter"/>
</dbReference>
<dbReference type="SUPFAM" id="SSF55781">
    <property type="entry name" value="GAF domain-like"/>
    <property type="match status" value="1"/>
</dbReference>
<organism evidence="6 7">
    <name type="scientific">Microbacterium esteraromaticum</name>
    <dbReference type="NCBI Taxonomy" id="57043"/>
    <lineage>
        <taxon>Bacteria</taxon>
        <taxon>Bacillati</taxon>
        <taxon>Actinomycetota</taxon>
        <taxon>Actinomycetes</taxon>
        <taxon>Micrococcales</taxon>
        <taxon>Microbacteriaceae</taxon>
        <taxon>Microbacterium</taxon>
    </lineage>
</organism>
<proteinExistence type="predicted"/>
<dbReference type="InterPro" id="IPR036388">
    <property type="entry name" value="WH-like_DNA-bd_sf"/>
</dbReference>